<dbReference type="GO" id="GO:0046718">
    <property type="term" value="P:symbiont entry into host cell"/>
    <property type="evidence" value="ECO:0007669"/>
    <property type="project" value="InterPro"/>
</dbReference>
<dbReference type="GO" id="GO:0019062">
    <property type="term" value="P:virion attachment to host cell"/>
    <property type="evidence" value="ECO:0007669"/>
    <property type="project" value="InterPro"/>
</dbReference>
<name>A0A3B0M0V6_9GAMM</name>
<dbReference type="EMBL" id="UFQR01000011">
    <property type="protein sequence ID" value="SSW96245.1"/>
    <property type="molecule type" value="Genomic_DNA"/>
</dbReference>
<reference evidence="1" key="1">
    <citation type="submission" date="2018-04" db="EMBL/GenBank/DDBJ databases">
        <authorList>
            <person name="Go L.Y."/>
            <person name="Mitchell J.A."/>
        </authorList>
    </citation>
    <scope>NUCLEOTIDE SEQUENCE</scope>
    <source>
        <strain evidence="1">ARTV</strain>
    </source>
</reference>
<organism evidence="1">
    <name type="scientific">Arsenophonus endosymbiont of Trialeurodes vaporariorum</name>
    <dbReference type="NCBI Taxonomy" id="235567"/>
    <lineage>
        <taxon>Bacteria</taxon>
        <taxon>Pseudomonadati</taxon>
        <taxon>Pseudomonadota</taxon>
        <taxon>Gammaproteobacteria</taxon>
        <taxon>Enterobacterales</taxon>
        <taxon>Morganellaceae</taxon>
        <taxon>Arsenophonus</taxon>
    </lineage>
</organism>
<dbReference type="AlphaFoldDB" id="A0A3B0M0V6"/>
<protein>
    <submittedName>
        <fullName evidence="1">Uncharacterized protein</fullName>
    </submittedName>
</protein>
<sequence length="174" mass="19047">MAKNEILPFGIADGANVLPPDEYQKLPARNNGFSAGVSRSQGLNTVWRQSSMIAHVIAQFIAETNNADVLDNGDIDTLKTALTSALSKNITNTIPAATTKTAGITKLNSATDSDDETTAATPKAVKAAYDLAKTVSIDEINKKFAKKKLRRGICRWRYYHKLWQSNLKIPNNLR</sequence>
<dbReference type="InterPro" id="IPR005068">
    <property type="entry name" value="Phage_lambda_Stf-r2"/>
</dbReference>
<accession>A0A3B0M0V6</accession>
<evidence type="ECO:0000313" key="1">
    <source>
        <dbReference type="EMBL" id="SSW96245.1"/>
    </source>
</evidence>
<dbReference type="Pfam" id="PF03406">
    <property type="entry name" value="Phage_fiber_2"/>
    <property type="match status" value="1"/>
</dbReference>
<proteinExistence type="predicted"/>
<gene>
    <name evidence="1" type="ORF">ARTV_2559</name>
</gene>